<dbReference type="PROSITE" id="PS00409">
    <property type="entry name" value="PROKAR_NTER_METHYL"/>
    <property type="match status" value="1"/>
</dbReference>
<dbReference type="Pfam" id="PF07963">
    <property type="entry name" value="N_methyl"/>
    <property type="match status" value="1"/>
</dbReference>
<accession>A0A1G8IIK5</accession>
<keyword evidence="3" id="KW-1185">Reference proteome</keyword>
<keyword evidence="1" id="KW-0812">Transmembrane</keyword>
<dbReference type="STRING" id="83767.SAMN05660652_03004"/>
<dbReference type="RefSeq" id="WP_091938731.1">
    <property type="nucleotide sequence ID" value="NZ_FNCY01000014.1"/>
</dbReference>
<evidence type="ECO:0000256" key="1">
    <source>
        <dbReference type="SAM" id="Phobius"/>
    </source>
</evidence>
<protein>
    <submittedName>
        <fullName evidence="2">MSHA pilin protein MshA</fullName>
    </submittedName>
</protein>
<reference evidence="2 3" key="1">
    <citation type="submission" date="2016-10" db="EMBL/GenBank/DDBJ databases">
        <authorList>
            <person name="de Groot N.N."/>
        </authorList>
    </citation>
    <scope>NUCLEOTIDE SEQUENCE [LARGE SCALE GENOMIC DNA]</scope>
    <source>
        <strain evidence="2 3">DSM 5885</strain>
    </source>
</reference>
<dbReference type="SUPFAM" id="SSF54523">
    <property type="entry name" value="Pili subunits"/>
    <property type="match status" value="1"/>
</dbReference>
<dbReference type="EMBL" id="FNCY01000014">
    <property type="protein sequence ID" value="SDI18733.1"/>
    <property type="molecule type" value="Genomic_DNA"/>
</dbReference>
<evidence type="ECO:0000313" key="3">
    <source>
        <dbReference type="Proteomes" id="UP000198607"/>
    </source>
</evidence>
<gene>
    <name evidence="2" type="ORF">SAMN05660652_03004</name>
</gene>
<dbReference type="Gene3D" id="3.30.700.10">
    <property type="entry name" value="Glycoprotein, Type 4 Pilin"/>
    <property type="match status" value="1"/>
</dbReference>
<dbReference type="InterPro" id="IPR012902">
    <property type="entry name" value="N_methyl_site"/>
</dbReference>
<sequence length="134" mass="12738">MKRSQGGFTLIELVVVIVILGILAATAIPKFVDLQSDANTAAVQGVAGAVSSAFALNYAGVIVNATKGAAISGTAVTVSAAAGSVLQGGIPSGYAVTAAAATVSCGTAGTNIPITVSKTATPTATAGATLICTG</sequence>
<organism evidence="2 3">
    <name type="scientific">Propionivibrio dicarboxylicus</name>
    <dbReference type="NCBI Taxonomy" id="83767"/>
    <lineage>
        <taxon>Bacteria</taxon>
        <taxon>Pseudomonadati</taxon>
        <taxon>Pseudomonadota</taxon>
        <taxon>Betaproteobacteria</taxon>
        <taxon>Rhodocyclales</taxon>
        <taxon>Rhodocyclaceae</taxon>
        <taxon>Propionivibrio</taxon>
    </lineage>
</organism>
<proteinExistence type="predicted"/>
<dbReference type="NCBIfam" id="TIGR02532">
    <property type="entry name" value="IV_pilin_GFxxxE"/>
    <property type="match status" value="1"/>
</dbReference>
<dbReference type="Proteomes" id="UP000198607">
    <property type="component" value="Unassembled WGS sequence"/>
</dbReference>
<dbReference type="AlphaFoldDB" id="A0A1G8IIK5"/>
<evidence type="ECO:0000313" key="2">
    <source>
        <dbReference type="EMBL" id="SDI18733.1"/>
    </source>
</evidence>
<name>A0A1G8IIK5_9RHOO</name>
<keyword evidence="1" id="KW-1133">Transmembrane helix</keyword>
<keyword evidence="1" id="KW-0472">Membrane</keyword>
<feature type="transmembrane region" description="Helical" evidence="1">
    <location>
        <begin position="7"/>
        <end position="28"/>
    </location>
</feature>
<dbReference type="OrthoDB" id="9182129at2"/>
<dbReference type="InterPro" id="IPR045584">
    <property type="entry name" value="Pilin-like"/>
</dbReference>